<evidence type="ECO:0000313" key="1">
    <source>
        <dbReference type="Proteomes" id="UP000887578"/>
    </source>
</evidence>
<sequence>MCLKKDLIKLIWRQFKIFEKRWQRDTAAIWSEWSECDNSLVRSRRRNCTDCDKREETSPCISENNFQKEFPAITTEIEKDLIPIPKKIAKSFDSAKMLQKSATKIPEDEASLFAENDYENQNEISYFAGEKSLKIHSMSNQNNNIDDSPMIKQMETEESNNNFFNSVQEQTYNIRNSPTAHPNLGEGVAVVEFPDEIQQQQRQNFEGLRLLPTSTTTPKSIGQKAVQLSPLETSDSFSKSNECNPREDCCPLVDMSNRKNRGCTLGYKINQYNQQEGCVPESCKNKVPSQFALF</sequence>
<dbReference type="AlphaFoldDB" id="A0A914PTD1"/>
<reference evidence="2" key="1">
    <citation type="submission" date="2022-11" db="UniProtKB">
        <authorList>
            <consortium name="WormBaseParasite"/>
        </authorList>
    </citation>
    <scope>IDENTIFICATION</scope>
</reference>
<organism evidence="1 2">
    <name type="scientific">Panagrolaimus davidi</name>
    <dbReference type="NCBI Taxonomy" id="227884"/>
    <lineage>
        <taxon>Eukaryota</taxon>
        <taxon>Metazoa</taxon>
        <taxon>Ecdysozoa</taxon>
        <taxon>Nematoda</taxon>
        <taxon>Chromadorea</taxon>
        <taxon>Rhabditida</taxon>
        <taxon>Tylenchina</taxon>
        <taxon>Panagrolaimomorpha</taxon>
        <taxon>Panagrolaimoidea</taxon>
        <taxon>Panagrolaimidae</taxon>
        <taxon>Panagrolaimus</taxon>
    </lineage>
</organism>
<proteinExistence type="predicted"/>
<keyword evidence="1" id="KW-1185">Reference proteome</keyword>
<evidence type="ECO:0000313" key="2">
    <source>
        <dbReference type="WBParaSite" id="PDA_v2.g21954.t1"/>
    </source>
</evidence>
<accession>A0A914PTD1</accession>
<protein>
    <submittedName>
        <fullName evidence="2">Uncharacterized protein</fullName>
    </submittedName>
</protein>
<dbReference type="WBParaSite" id="PDA_v2.g21954.t1">
    <property type="protein sequence ID" value="PDA_v2.g21954.t1"/>
    <property type="gene ID" value="PDA_v2.g21954"/>
</dbReference>
<name>A0A914PTD1_9BILA</name>
<dbReference type="Proteomes" id="UP000887578">
    <property type="component" value="Unplaced"/>
</dbReference>